<evidence type="ECO:0000256" key="1">
    <source>
        <dbReference type="SAM" id="SignalP"/>
    </source>
</evidence>
<dbReference type="RefSeq" id="WP_053222902.1">
    <property type="nucleotide sequence ID" value="NZ_JSVA01000007.1"/>
</dbReference>
<gene>
    <name evidence="2" type="ORF">OB69_06560</name>
</gene>
<sequence length="191" mass="21518">MRKLFTLVALFFISFSSLQAQIYFEEEPQEADSVSFMDRVYFGGNFSFNLGTNFTYIDVSPLAGYMITQDFSAGLGATYLYLSRKYTLLPSRDEFKVSSSVYGGRTFLRHNIFDTYFAHLEFETLNVEFAPDPFSEATNREWVPGLFIGGGAFQPIFGKGGVNITVLYNLLHDDLRSPYGSALVIRGGITF</sequence>
<evidence type="ECO:0008006" key="4">
    <source>
        <dbReference type="Google" id="ProtNLM"/>
    </source>
</evidence>
<accession>A0A0L8AMR2</accession>
<protein>
    <recommendedName>
        <fullName evidence="4">Outer membrane protein beta-barrel domain-containing protein</fullName>
    </recommendedName>
</protein>
<evidence type="ECO:0000313" key="2">
    <source>
        <dbReference type="EMBL" id="KOF03536.1"/>
    </source>
</evidence>
<dbReference type="Proteomes" id="UP000036908">
    <property type="component" value="Unassembled WGS sequence"/>
</dbReference>
<keyword evidence="3" id="KW-1185">Reference proteome</keyword>
<dbReference type="EMBL" id="JSVA01000007">
    <property type="protein sequence ID" value="KOF03536.1"/>
    <property type="molecule type" value="Genomic_DNA"/>
</dbReference>
<name>A0A0L8AMR2_9BACT</name>
<reference evidence="3" key="1">
    <citation type="submission" date="2014-11" db="EMBL/GenBank/DDBJ databases">
        <title>Genome sequencing of Roseivirga sp. D-25.</title>
        <authorList>
            <person name="Selvaratnam C."/>
            <person name="Thevarajoo S."/>
            <person name="Goh K.M."/>
            <person name="Eee R."/>
            <person name="Chan K.-G."/>
            <person name="Chong C.S."/>
        </authorList>
    </citation>
    <scope>NUCLEOTIDE SEQUENCE [LARGE SCALE GENOMIC DNA]</scope>
    <source>
        <strain evidence="3">D-25</strain>
    </source>
</reference>
<dbReference type="OrthoDB" id="1098580at2"/>
<proteinExistence type="predicted"/>
<feature type="chain" id="PRO_5005580592" description="Outer membrane protein beta-barrel domain-containing protein" evidence="1">
    <location>
        <begin position="21"/>
        <end position="191"/>
    </location>
</feature>
<feature type="signal peptide" evidence="1">
    <location>
        <begin position="1"/>
        <end position="20"/>
    </location>
</feature>
<dbReference type="AlphaFoldDB" id="A0A0L8AMR2"/>
<evidence type="ECO:0000313" key="3">
    <source>
        <dbReference type="Proteomes" id="UP000036908"/>
    </source>
</evidence>
<dbReference type="PATRIC" id="fig|1566026.4.peg.3140"/>
<keyword evidence="1" id="KW-0732">Signal</keyword>
<comment type="caution">
    <text evidence="2">The sequence shown here is derived from an EMBL/GenBank/DDBJ whole genome shotgun (WGS) entry which is preliminary data.</text>
</comment>
<organism evidence="2 3">
    <name type="scientific">Roseivirga seohaensis subsp. aquiponti</name>
    <dbReference type="NCBI Taxonomy" id="1566026"/>
    <lineage>
        <taxon>Bacteria</taxon>
        <taxon>Pseudomonadati</taxon>
        <taxon>Bacteroidota</taxon>
        <taxon>Cytophagia</taxon>
        <taxon>Cytophagales</taxon>
        <taxon>Roseivirgaceae</taxon>
        <taxon>Roseivirga</taxon>
    </lineage>
</organism>